<proteinExistence type="predicted"/>
<evidence type="ECO:0008006" key="3">
    <source>
        <dbReference type="Google" id="ProtNLM"/>
    </source>
</evidence>
<keyword evidence="2" id="KW-1185">Reference proteome</keyword>
<organism evidence="1 2">
    <name type="scientific">Thermogutta terrifontis</name>
    <dbReference type="NCBI Taxonomy" id="1331910"/>
    <lineage>
        <taxon>Bacteria</taxon>
        <taxon>Pseudomonadati</taxon>
        <taxon>Planctomycetota</taxon>
        <taxon>Planctomycetia</taxon>
        <taxon>Pirellulales</taxon>
        <taxon>Thermoguttaceae</taxon>
        <taxon>Thermogutta</taxon>
    </lineage>
</organism>
<dbReference type="RefSeq" id="WP_095415046.1">
    <property type="nucleotide sequence ID" value="NZ_CP018477.1"/>
</dbReference>
<reference evidence="1 2" key="1">
    <citation type="journal article" name="Front. Microbiol.">
        <title>Sugar Metabolism of the First Thermophilic Planctomycete Thermogutta terrifontis: Comparative Genomic and Transcriptomic Approaches.</title>
        <authorList>
            <person name="Elcheninov A.G."/>
            <person name="Menzel P."/>
            <person name="Gudbergsdottir S.R."/>
            <person name="Slesarev A.I."/>
            <person name="Kadnikov V.V."/>
            <person name="Krogh A."/>
            <person name="Bonch-Osmolovskaya E.A."/>
            <person name="Peng X."/>
            <person name="Kublanov I.V."/>
        </authorList>
    </citation>
    <scope>NUCLEOTIDE SEQUENCE [LARGE SCALE GENOMIC DNA]</scope>
    <source>
        <strain evidence="1 2">R1</strain>
    </source>
</reference>
<sequence>MRRRDFSAIQHLCVWLALCGAGLASQRVLAGIIYNGGFESDFSVTPNWSVSLADSGTLQRVTSWTALADPTKTILPKEGNYLLMIKSDEVPPTDTILTQNVVLSLGDIVSGWMAIDAYLSSYTYADSDYAAVRILQNSTVLFSKTLTVDQLKNDLSLLNWQFWSWTAPAAGTYTLELRAMDDTTETGLMTWWGLFDGITITASVVPEPSVGVALISGLVMAMALGRLRHLTDRITTRR</sequence>
<accession>A0A286RFU5</accession>
<dbReference type="AlphaFoldDB" id="A0A286RFU5"/>
<evidence type="ECO:0000313" key="2">
    <source>
        <dbReference type="Proteomes" id="UP000215086"/>
    </source>
</evidence>
<evidence type="ECO:0000313" key="1">
    <source>
        <dbReference type="EMBL" id="ASV74830.1"/>
    </source>
</evidence>
<gene>
    <name evidence="1" type="ORF">THTE_2228</name>
</gene>
<name>A0A286RFU5_9BACT</name>
<dbReference type="Proteomes" id="UP000215086">
    <property type="component" value="Chromosome"/>
</dbReference>
<dbReference type="KEGG" id="ttf:THTE_2228"/>
<protein>
    <recommendedName>
        <fullName evidence="3">PEP-CTERM protein-sorting domain-containing protein</fullName>
    </recommendedName>
</protein>
<dbReference type="EMBL" id="CP018477">
    <property type="protein sequence ID" value="ASV74830.1"/>
    <property type="molecule type" value="Genomic_DNA"/>
</dbReference>